<dbReference type="AlphaFoldDB" id="A0A6J4U4S9"/>
<proteinExistence type="predicted"/>
<protein>
    <recommendedName>
        <fullName evidence="2">DUF1489 family protein</fullName>
    </recommendedName>
</protein>
<dbReference type="EMBL" id="CADCVX010000627">
    <property type="protein sequence ID" value="CAA9538405.1"/>
    <property type="molecule type" value="Genomic_DNA"/>
</dbReference>
<evidence type="ECO:0000313" key="1">
    <source>
        <dbReference type="EMBL" id="CAA9538405.1"/>
    </source>
</evidence>
<reference evidence="1" key="1">
    <citation type="submission" date="2020-02" db="EMBL/GenBank/DDBJ databases">
        <authorList>
            <person name="Meier V. D."/>
        </authorList>
    </citation>
    <scope>NUCLEOTIDE SEQUENCE</scope>
    <source>
        <strain evidence="1">AVDCRST_MAG91</strain>
    </source>
</reference>
<dbReference type="Pfam" id="PF07370">
    <property type="entry name" value="DUF1489"/>
    <property type="match status" value="1"/>
</dbReference>
<name>A0A6J4U4S9_9SPHN</name>
<sequence length="137" mass="15213">MPLLHMSKVAVGCASLSTLERRNQGRRAPDGHVPITTRFCPKRADELVGGSLYWIIKHRVTARQAILGFDVDAVARRTTIRLDPQLILVRAIPKRAHQGWRYLLDDDAPKDFDGIEDDGLSQLPPALLGKLVSLALI</sequence>
<gene>
    <name evidence="1" type="ORF">AVDCRST_MAG91-3594</name>
</gene>
<dbReference type="PIRSF" id="PIRSF032025">
    <property type="entry name" value="UCP032025"/>
    <property type="match status" value="1"/>
</dbReference>
<organism evidence="1">
    <name type="scientific">uncultured Sphingomonadaceae bacterium</name>
    <dbReference type="NCBI Taxonomy" id="169976"/>
    <lineage>
        <taxon>Bacteria</taxon>
        <taxon>Pseudomonadati</taxon>
        <taxon>Pseudomonadota</taxon>
        <taxon>Alphaproteobacteria</taxon>
        <taxon>Sphingomonadales</taxon>
        <taxon>Sphingomonadaceae</taxon>
        <taxon>environmental samples</taxon>
    </lineage>
</organism>
<dbReference type="InterPro" id="IPR008320">
    <property type="entry name" value="UCP032025"/>
</dbReference>
<accession>A0A6J4U4S9</accession>
<evidence type="ECO:0008006" key="2">
    <source>
        <dbReference type="Google" id="ProtNLM"/>
    </source>
</evidence>